<feature type="region of interest" description="Disordered" evidence="1">
    <location>
        <begin position="1"/>
        <end position="121"/>
    </location>
</feature>
<dbReference type="EMBL" id="BDIP01000557">
    <property type="protein sequence ID" value="GIQ82003.1"/>
    <property type="molecule type" value="Genomic_DNA"/>
</dbReference>
<sequence length="121" mass="12515">PDTPLDPGMDELLGSILGGGSPAAGDSDPDSVASLLAGLGVLEGETPTPVEPPSSLLPSTLQESSPATQSTFLSSLEASLRHPGPKPRGRSAHVVDETEETDATTERLSSMTSARPTRRRR</sequence>
<keyword evidence="3" id="KW-1185">Reference proteome</keyword>
<feature type="non-terminal residue" evidence="2">
    <location>
        <position position="1"/>
    </location>
</feature>
<name>A0A9K3GGG0_9EUKA</name>
<evidence type="ECO:0000313" key="3">
    <source>
        <dbReference type="Proteomes" id="UP000265618"/>
    </source>
</evidence>
<dbReference type="Proteomes" id="UP000265618">
    <property type="component" value="Unassembled WGS sequence"/>
</dbReference>
<protein>
    <submittedName>
        <fullName evidence="2">Uncharacterized protein</fullName>
    </submittedName>
</protein>
<proteinExistence type="predicted"/>
<reference evidence="2 3" key="1">
    <citation type="journal article" date="2018" name="PLoS ONE">
        <title>The draft genome of Kipferlia bialata reveals reductive genome evolution in fornicate parasites.</title>
        <authorList>
            <person name="Tanifuji G."/>
            <person name="Takabayashi S."/>
            <person name="Kume K."/>
            <person name="Takagi M."/>
            <person name="Nakayama T."/>
            <person name="Kamikawa R."/>
            <person name="Inagaki Y."/>
            <person name="Hashimoto T."/>
        </authorList>
    </citation>
    <scope>NUCLEOTIDE SEQUENCE [LARGE SCALE GENOMIC DNA]</scope>
    <source>
        <strain evidence="2">NY0173</strain>
    </source>
</reference>
<comment type="caution">
    <text evidence="2">The sequence shown here is derived from an EMBL/GenBank/DDBJ whole genome shotgun (WGS) entry which is preliminary data.</text>
</comment>
<evidence type="ECO:0000313" key="2">
    <source>
        <dbReference type="EMBL" id="GIQ82003.1"/>
    </source>
</evidence>
<dbReference type="AlphaFoldDB" id="A0A9K3GGG0"/>
<gene>
    <name evidence="2" type="ORF">KIPB_003065</name>
</gene>
<feature type="compositionally biased region" description="Polar residues" evidence="1">
    <location>
        <begin position="56"/>
        <end position="77"/>
    </location>
</feature>
<evidence type="ECO:0000256" key="1">
    <source>
        <dbReference type="SAM" id="MobiDB-lite"/>
    </source>
</evidence>
<accession>A0A9K3GGG0</accession>
<organism evidence="2 3">
    <name type="scientific">Kipferlia bialata</name>
    <dbReference type="NCBI Taxonomy" id="797122"/>
    <lineage>
        <taxon>Eukaryota</taxon>
        <taxon>Metamonada</taxon>
        <taxon>Carpediemonas-like organisms</taxon>
        <taxon>Kipferlia</taxon>
    </lineage>
</organism>